<evidence type="ECO:0000313" key="3">
    <source>
        <dbReference type="Proteomes" id="UP000187323"/>
    </source>
</evidence>
<dbReference type="AlphaFoldDB" id="A0A1R0Z2L0"/>
<evidence type="ECO:0000313" key="1">
    <source>
        <dbReference type="EMBL" id="AWV33242.1"/>
    </source>
</evidence>
<name>A0A1R0Z2L0_9BACL</name>
<sequence length="112" mass="13110">MLGSLCKKSVMLSDTARKLLMIMRHSAVHHAHMPTLQELEIKSGRTPDKIISGLRELVNEKYIEWTPHTPPESARIIEGWERIDPRFKKRKPEPQELQWGIDGSKTNYWTDY</sequence>
<accession>A0A1R0Z2L0</accession>
<dbReference type="Proteomes" id="UP000187323">
    <property type="component" value="Unassembled WGS sequence"/>
</dbReference>
<proteinExistence type="predicted"/>
<dbReference type="EMBL" id="CP021965">
    <property type="protein sequence ID" value="AWV33242.1"/>
    <property type="molecule type" value="Genomic_DNA"/>
</dbReference>
<organism evidence="2 3">
    <name type="scientific">Paenibacillus odorifer</name>
    <dbReference type="NCBI Taxonomy" id="189426"/>
    <lineage>
        <taxon>Bacteria</taxon>
        <taxon>Bacillati</taxon>
        <taxon>Bacillota</taxon>
        <taxon>Bacilli</taxon>
        <taxon>Bacillales</taxon>
        <taxon>Paenibacillaceae</taxon>
        <taxon>Paenibacillus</taxon>
    </lineage>
</organism>
<evidence type="ECO:0000313" key="4">
    <source>
        <dbReference type="Proteomes" id="UP000249163"/>
    </source>
</evidence>
<reference evidence="2 3" key="1">
    <citation type="submission" date="2016-10" db="EMBL/GenBank/DDBJ databases">
        <title>Paenibacillus species isolates.</title>
        <authorList>
            <person name="Beno S.M."/>
        </authorList>
    </citation>
    <scope>NUCLEOTIDE SEQUENCE [LARGE SCALE GENOMIC DNA]</scope>
    <source>
        <strain evidence="2 3">FSL H7-0918</strain>
    </source>
</reference>
<dbReference type="Proteomes" id="UP000249163">
    <property type="component" value="Chromosome"/>
</dbReference>
<evidence type="ECO:0000313" key="2">
    <source>
        <dbReference type="EMBL" id="OME18373.1"/>
    </source>
</evidence>
<dbReference type="OrthoDB" id="2680308at2"/>
<reference evidence="1 4" key="2">
    <citation type="submission" date="2017-06" db="EMBL/GenBank/DDBJ databases">
        <title>Complete genome sequence of Paenibacillus odorifer CBA7130.</title>
        <authorList>
            <person name="Nam Y.-D."/>
            <person name="Kang J."/>
            <person name="Chung W.-H."/>
        </authorList>
    </citation>
    <scope>NUCLEOTIDE SEQUENCE [LARGE SCALE GENOMIC DNA]</scope>
    <source>
        <strain evidence="1 4">CBA7130</strain>
    </source>
</reference>
<dbReference type="EMBL" id="MPTO01000015">
    <property type="protein sequence ID" value="OME18373.1"/>
    <property type="molecule type" value="Genomic_DNA"/>
</dbReference>
<gene>
    <name evidence="2" type="ORF">BSK47_17270</name>
    <name evidence="1" type="ORF">CD191_11785</name>
</gene>
<protein>
    <submittedName>
        <fullName evidence="2">Uncharacterized protein</fullName>
    </submittedName>
</protein>